<evidence type="ECO:0000256" key="2">
    <source>
        <dbReference type="ARBA" id="ARBA00023043"/>
    </source>
</evidence>
<dbReference type="Gene3D" id="1.25.40.20">
    <property type="entry name" value="Ankyrin repeat-containing domain"/>
    <property type="match status" value="3"/>
</dbReference>
<dbReference type="PROSITE" id="PS50297">
    <property type="entry name" value="ANK_REP_REGION"/>
    <property type="match status" value="4"/>
</dbReference>
<name>A0A2H3TIS9_FUSOX</name>
<dbReference type="Pfam" id="PF12013">
    <property type="entry name" value="OrsD"/>
    <property type="match status" value="1"/>
</dbReference>
<feature type="compositionally biased region" description="Basic and acidic residues" evidence="4">
    <location>
        <begin position="733"/>
        <end position="742"/>
    </location>
</feature>
<dbReference type="VEuPathDB" id="FungiDB:FOMG_19122"/>
<dbReference type="SUPFAM" id="SSF48403">
    <property type="entry name" value="Ankyrin repeat"/>
    <property type="match status" value="1"/>
</dbReference>
<feature type="region of interest" description="Disordered" evidence="4">
    <location>
        <begin position="466"/>
        <end position="485"/>
    </location>
</feature>
<dbReference type="InterPro" id="IPR036770">
    <property type="entry name" value="Ankyrin_rpt-contain_sf"/>
</dbReference>
<dbReference type="OrthoDB" id="5091097at2759"/>
<dbReference type="VEuPathDB" id="FungiDB:FOZG_17466"/>
<feature type="repeat" description="ANK" evidence="3">
    <location>
        <begin position="91"/>
        <end position="123"/>
    </location>
</feature>
<keyword evidence="2 3" id="KW-0040">ANK repeat</keyword>
<dbReference type="VEuPathDB" id="FungiDB:FOZG_18290"/>
<protein>
    <submittedName>
        <fullName evidence="5">Uncharacterized protein</fullName>
    </submittedName>
</protein>
<dbReference type="PANTHER" id="PTHR24161:SF121">
    <property type="entry name" value="M-PHASE PHOSPHOPROTEIN 8"/>
    <property type="match status" value="1"/>
</dbReference>
<dbReference type="Pfam" id="PF12796">
    <property type="entry name" value="Ank_2"/>
    <property type="match status" value="2"/>
</dbReference>
<feature type="repeat" description="ANK" evidence="3">
    <location>
        <begin position="58"/>
        <end position="90"/>
    </location>
</feature>
<evidence type="ECO:0000313" key="6">
    <source>
        <dbReference type="Proteomes" id="UP000219369"/>
    </source>
</evidence>
<dbReference type="InterPro" id="IPR022698">
    <property type="entry name" value="OrsD"/>
</dbReference>
<proteinExistence type="predicted"/>
<dbReference type="VEuPathDB" id="FungiDB:FOMG_16411"/>
<feature type="region of interest" description="Disordered" evidence="4">
    <location>
        <begin position="679"/>
        <end position="758"/>
    </location>
</feature>
<dbReference type="InterPro" id="IPR002110">
    <property type="entry name" value="Ankyrin_rpt"/>
</dbReference>
<sequence length="822" mass="91860">MRKVLLLEKGADANAEGGKYGNALRAAATRGHDKIIQLLLEKGTNLLLEKGADADVSTTVSALQAASVRGYDKIVQLLLEKGADITVVNKDGWTPLYAVLLIGHIEVVKLLLEKGTGIMVANKDGWTPLIAASASGHVQVIKLLLEVPYVEAGKPDDLGRIALFFASRYGQPQAVQVLLSKGRVNPDIRDWMGSTPLFAAVANGHLHVVKLLIAEGATVEMQGGVGQSLLWWARRAGNPQLLQLLVEHAEMLGSRIPDDPTPNHAVSTPFYHEAAWCDAYKQGTMSDDAVFSRVNLSIDVHARVLICCHDVCRVALSPSPAQVSQHLRTKHNIPAAERRLVTDLLKARTSPLQSPSEAPVRQDGSSPDPNLHLVHGFTCKFCIERTGSSQVMSRHITSAHEKQRLQLGVRRNAMYEPVFLQAWTKSPSGGRYWIVEYGGSTTRLVGGKEVYDHLEDVFERERGRQKGFSGGELTNGAGTTRSSQTTTFTDLRPWLERTGWERTFGGIDRELLKNLTTAPSPATSHRGLILKESSNRSSDVYSDEWMISSADDERKITALLAAVDMVIDRCEQTARTTSRCLLCWLRSVRPHGCYAKPFTFVGKAASRRKYIRLLKRFVALVFRAYRLPADIRQRRAGIRFKKSQLRLISALWNHEAWTQHDALNEQLWRSMKLSDGADVEIDRDVESTDGEEDCEDEDEDDSDDESSVVGAEDSETDDMDDEDGEDDESEEEDHGRNEDQSRKNKAMRSSGGEEVPPYCTNYPTYQVLIHDLMVRALRYWVFIQEIMARARNAVAPSQQIRWFNSNLVMYRKLNTWRDWASS</sequence>
<reference evidence="6" key="1">
    <citation type="submission" date="2016-09" db="EMBL/GenBank/DDBJ databases">
        <authorList>
            <person name="Guldener U."/>
        </authorList>
    </citation>
    <scope>NUCLEOTIDE SEQUENCE [LARGE SCALE GENOMIC DNA]</scope>
    <source>
        <strain evidence="6">V64-1</strain>
    </source>
</reference>
<dbReference type="VEuPathDB" id="FungiDB:FOXG_21972"/>
<feature type="repeat" description="ANK" evidence="3">
    <location>
        <begin position="124"/>
        <end position="146"/>
    </location>
</feature>
<dbReference type="VEuPathDB" id="FungiDB:HZS61_011542"/>
<dbReference type="VEuPathDB" id="FungiDB:HZS61_008667"/>
<dbReference type="PROSITE" id="PS50088">
    <property type="entry name" value="ANK_REPEAT"/>
    <property type="match status" value="4"/>
</dbReference>
<dbReference type="AlphaFoldDB" id="A0A2H3TIS9"/>
<evidence type="ECO:0000256" key="1">
    <source>
        <dbReference type="ARBA" id="ARBA00022737"/>
    </source>
</evidence>
<evidence type="ECO:0000313" key="5">
    <source>
        <dbReference type="EMBL" id="SCO87595.1"/>
    </source>
</evidence>
<dbReference type="SMART" id="SM00248">
    <property type="entry name" value="ANK"/>
    <property type="match status" value="7"/>
</dbReference>
<evidence type="ECO:0000256" key="4">
    <source>
        <dbReference type="SAM" id="MobiDB-lite"/>
    </source>
</evidence>
<feature type="compositionally biased region" description="Acidic residues" evidence="4">
    <location>
        <begin position="687"/>
        <end position="732"/>
    </location>
</feature>
<feature type="repeat" description="ANK" evidence="3">
    <location>
        <begin position="192"/>
        <end position="224"/>
    </location>
</feature>
<dbReference type="Proteomes" id="UP000219369">
    <property type="component" value="Unassembled WGS sequence"/>
</dbReference>
<feature type="region of interest" description="Disordered" evidence="4">
    <location>
        <begin position="348"/>
        <end position="367"/>
    </location>
</feature>
<dbReference type="EMBL" id="FMJY01000006">
    <property type="protein sequence ID" value="SCO87595.1"/>
    <property type="molecule type" value="Genomic_DNA"/>
</dbReference>
<dbReference type="VEuPathDB" id="FungiDB:FOMG_19961"/>
<dbReference type="PANTHER" id="PTHR24161">
    <property type="entry name" value="ANK_REP_REGION DOMAIN-CONTAINING PROTEIN-RELATED"/>
    <property type="match status" value="1"/>
</dbReference>
<accession>A0A2H3TIS9</accession>
<keyword evidence="1" id="KW-0677">Repeat</keyword>
<dbReference type="VEuPathDB" id="FungiDB:FOC1_g10001869"/>
<organism evidence="5 6">
    <name type="scientific">Fusarium oxysporum</name>
    <name type="common">Fusarium vascular wilt</name>
    <dbReference type="NCBI Taxonomy" id="5507"/>
    <lineage>
        <taxon>Eukaryota</taxon>
        <taxon>Fungi</taxon>
        <taxon>Dikarya</taxon>
        <taxon>Ascomycota</taxon>
        <taxon>Pezizomycotina</taxon>
        <taxon>Sordariomycetes</taxon>
        <taxon>Hypocreomycetidae</taxon>
        <taxon>Hypocreales</taxon>
        <taxon>Nectriaceae</taxon>
        <taxon>Fusarium</taxon>
        <taxon>Fusarium oxysporum species complex</taxon>
    </lineage>
</organism>
<evidence type="ECO:0000256" key="3">
    <source>
        <dbReference type="PROSITE-ProRule" id="PRU00023"/>
    </source>
</evidence>
<gene>
    <name evidence="5" type="ORF">FRV6_11722</name>
</gene>